<accession>A0ACC0CHY7</accession>
<evidence type="ECO:0000313" key="2">
    <source>
        <dbReference type="Proteomes" id="UP001060085"/>
    </source>
</evidence>
<gene>
    <name evidence="1" type="ORF">M9H77_05680</name>
</gene>
<keyword evidence="2" id="KW-1185">Reference proteome</keyword>
<protein>
    <submittedName>
        <fullName evidence="1">Uncharacterized protein</fullName>
    </submittedName>
</protein>
<name>A0ACC0CHY7_CATRO</name>
<dbReference type="Proteomes" id="UP001060085">
    <property type="component" value="Linkage Group LG01"/>
</dbReference>
<proteinExistence type="predicted"/>
<evidence type="ECO:0000313" key="1">
    <source>
        <dbReference type="EMBL" id="KAI5684452.1"/>
    </source>
</evidence>
<dbReference type="EMBL" id="CM044701">
    <property type="protein sequence ID" value="KAI5684452.1"/>
    <property type="molecule type" value="Genomic_DNA"/>
</dbReference>
<comment type="caution">
    <text evidence="1">The sequence shown here is derived from an EMBL/GenBank/DDBJ whole genome shotgun (WGS) entry which is preliminary data.</text>
</comment>
<organism evidence="1 2">
    <name type="scientific">Catharanthus roseus</name>
    <name type="common">Madagascar periwinkle</name>
    <name type="synonym">Vinca rosea</name>
    <dbReference type="NCBI Taxonomy" id="4058"/>
    <lineage>
        <taxon>Eukaryota</taxon>
        <taxon>Viridiplantae</taxon>
        <taxon>Streptophyta</taxon>
        <taxon>Embryophyta</taxon>
        <taxon>Tracheophyta</taxon>
        <taxon>Spermatophyta</taxon>
        <taxon>Magnoliopsida</taxon>
        <taxon>eudicotyledons</taxon>
        <taxon>Gunneridae</taxon>
        <taxon>Pentapetalae</taxon>
        <taxon>asterids</taxon>
        <taxon>lamiids</taxon>
        <taxon>Gentianales</taxon>
        <taxon>Apocynaceae</taxon>
        <taxon>Rauvolfioideae</taxon>
        <taxon>Vinceae</taxon>
        <taxon>Catharanthinae</taxon>
        <taxon>Catharanthus</taxon>
    </lineage>
</organism>
<reference evidence="2" key="1">
    <citation type="journal article" date="2023" name="Nat. Plants">
        <title>Single-cell RNA sequencing provides a high-resolution roadmap for understanding the multicellular compartmentation of specialized metabolism.</title>
        <authorList>
            <person name="Sun S."/>
            <person name="Shen X."/>
            <person name="Li Y."/>
            <person name="Li Y."/>
            <person name="Wang S."/>
            <person name="Li R."/>
            <person name="Zhang H."/>
            <person name="Shen G."/>
            <person name="Guo B."/>
            <person name="Wei J."/>
            <person name="Xu J."/>
            <person name="St-Pierre B."/>
            <person name="Chen S."/>
            <person name="Sun C."/>
        </authorList>
    </citation>
    <scope>NUCLEOTIDE SEQUENCE [LARGE SCALE GENOMIC DNA]</scope>
</reference>
<sequence length="330" mass="37696">MEISTNSMPPLSTLLCEEEDDSCFGQQHNDKDLSSDFDAEYIEMLIQKESNFQSNSSNVSSCDYSIKNEETWVKFARLDAIQWILNTRAFFGFHSRTAYLSLIYFDRFFSRRFIDDGKLWAIRLLSVACLSLAAKMEECRVPALSEFYHIDEYNFHGSVIQRMELLVLHTLEWKMNVVTPFAYLHYFIAKFCSESSSKELLSKAIELILAIVKEINLVEHRPSVVAAAAVLAAYDYQLSRTTVDNKMSIISLWGSQEKEHLFCCYNLLQGIEMAKSNTPKPESHVSFMCTSPSHAHESSSITSVAGSKRSLTFSDCDHHHHCPSNKTQRS</sequence>